<feature type="region of interest" description="Disordered" evidence="1">
    <location>
        <begin position="640"/>
        <end position="694"/>
    </location>
</feature>
<name>A0A9K3CNB8_9EUKA</name>
<accession>A0A9K3CNB8</accession>
<feature type="transmembrane region" description="Helical" evidence="2">
    <location>
        <begin position="949"/>
        <end position="970"/>
    </location>
</feature>
<dbReference type="EMBL" id="BDIP01000149">
    <property type="protein sequence ID" value="GIQ80343.1"/>
    <property type="molecule type" value="Genomic_DNA"/>
</dbReference>
<feature type="region of interest" description="Disordered" evidence="1">
    <location>
        <begin position="346"/>
        <end position="377"/>
    </location>
</feature>
<dbReference type="InterPro" id="IPR013783">
    <property type="entry name" value="Ig-like_fold"/>
</dbReference>
<sequence>MDGDMSEEEGEYPQQTLKFPVPVDARHPRPTVINAQDPLPGVEPLLDIVPSWGIVPPFGKTEITLGIGVPWDSKRAESNKTSSRAIHTSVGIFLPSTPAPLTVAVSALALTPVLRCTPAAHIVREALFPGVLRSFDVTISNDSGLGTPFSIEPLGKGDHDNDDMVDDDDMRSVSVFSLARDEDASSDEVGRCSVRTVPSEGYLAPGESIDITVTLSPLSVGRVVSVFRVFYEGPTPTGFAIQSEVVPAIPRVHLPMRPAFDLEPSKPLIIEEPLRIKTRTYLPKWLTFVVQNPSDAQRQLHLSFDNFMVPQSVEVPSVFGLLGSSGAAARQNPNSTYNSALNNAALLGNNTPASGHRSSRPGTTTKSPGKGPAAAAPVGFKSRAGRLYGLEQMYVRGIVSLEQSLLRAGNGLVLLARSDVRESPLDPFKADDPKYIAKVIRKNRNGRGPLLGPLPNRRPKQAPRSIFGLAHVDTMGYGHQSLRPDIGCQLPPRGYALVHVCALGDRAGTFRDNLVIRLDGVEYRVPVHCELGGLPFSATSSFVAPPSLNGVRRSAMSLLSAQGVPSFKLALGQERMTLSALRSGAQPTLPLLRPCSLSLPPSLYSPVLSLLLFSLPLLTLILGHVLSHPVVRGEVVQAVPVSESPSPEDVRKPEEGKGETGTYGTETVNQDGEAGSEAGSEGESPVKHSSTQSHPMVCDTCLKYASEVTRDTLVTLSSKSSTSLSPLAHVKTFYKGCRAATEASRALGYGARETAFGHPCHDNLSQRFSFIEVMFTNLSVSASIWGFIGLGRQVIGIDWADYLCYPCLAVLLVYMLAVSPALHGDTMGDWGYPVPLHPLRLIMGQEPYKGKEHRKERMSLAVLLLVMLALTLCYTSVYLGRLLKKTGIREYLPSVYSVLVTPIINKGGDTAYVPTPWGYLVSLCLAVLGIYMICCLFAPAGNAAPSLRFAYTIGVVICVVTILLIFGYNISVGDKWWPDGVYIFDWSTTSIISHISMYVFWGMLQQTLFLSYNHLRLNQGMPDTKLGRSVVCVGTGFFFGLFHIPCWPLAFITGTFGIFGGIFWANPATRSILVFGIMHGINGTLLDELTQIHMSVGPWYYD</sequence>
<organism evidence="3 4">
    <name type="scientific">Kipferlia bialata</name>
    <dbReference type="NCBI Taxonomy" id="797122"/>
    <lineage>
        <taxon>Eukaryota</taxon>
        <taxon>Metamonada</taxon>
        <taxon>Carpediemonas-like organisms</taxon>
        <taxon>Kipferlia</taxon>
    </lineage>
</organism>
<feature type="transmembrane region" description="Helical" evidence="2">
    <location>
        <begin position="1050"/>
        <end position="1069"/>
    </location>
</feature>
<keyword evidence="2" id="KW-1133">Transmembrane helix</keyword>
<feature type="compositionally biased region" description="Low complexity" evidence="1">
    <location>
        <begin position="660"/>
        <end position="683"/>
    </location>
</feature>
<feature type="transmembrane region" description="Helical" evidence="2">
    <location>
        <begin position="799"/>
        <end position="817"/>
    </location>
</feature>
<gene>
    <name evidence="3" type="ORF">KIPB_001123</name>
</gene>
<feature type="transmembrane region" description="Helical" evidence="2">
    <location>
        <begin position="982"/>
        <end position="1004"/>
    </location>
</feature>
<protein>
    <submittedName>
        <fullName evidence="3">Uncharacterized protein</fullName>
    </submittedName>
</protein>
<feature type="transmembrane region" description="Helical" evidence="2">
    <location>
        <begin position="917"/>
        <end position="937"/>
    </location>
</feature>
<keyword evidence="2" id="KW-0812">Transmembrane</keyword>
<evidence type="ECO:0000313" key="4">
    <source>
        <dbReference type="Proteomes" id="UP000265618"/>
    </source>
</evidence>
<dbReference type="Proteomes" id="UP000265618">
    <property type="component" value="Unassembled WGS sequence"/>
</dbReference>
<feature type="compositionally biased region" description="Low complexity" evidence="1">
    <location>
        <begin position="368"/>
        <end position="377"/>
    </location>
</feature>
<keyword evidence="2" id="KW-0472">Membrane</keyword>
<reference evidence="3 4" key="1">
    <citation type="journal article" date="2018" name="PLoS ONE">
        <title>The draft genome of Kipferlia bialata reveals reductive genome evolution in fornicate parasites.</title>
        <authorList>
            <person name="Tanifuji G."/>
            <person name="Takabayashi S."/>
            <person name="Kume K."/>
            <person name="Takagi M."/>
            <person name="Nakayama T."/>
            <person name="Kamikawa R."/>
            <person name="Inagaki Y."/>
            <person name="Hashimoto T."/>
        </authorList>
    </citation>
    <scope>NUCLEOTIDE SEQUENCE [LARGE SCALE GENOMIC DNA]</scope>
    <source>
        <strain evidence="3">NY0173</strain>
    </source>
</reference>
<feature type="transmembrane region" description="Helical" evidence="2">
    <location>
        <begin position="768"/>
        <end position="787"/>
    </location>
</feature>
<dbReference type="AlphaFoldDB" id="A0A9K3CNB8"/>
<feature type="transmembrane region" description="Helical" evidence="2">
    <location>
        <begin position="858"/>
        <end position="879"/>
    </location>
</feature>
<dbReference type="Gene3D" id="2.60.40.10">
    <property type="entry name" value="Immunoglobulins"/>
    <property type="match status" value="1"/>
</dbReference>
<proteinExistence type="predicted"/>
<feature type="compositionally biased region" description="Basic and acidic residues" evidence="1">
    <location>
        <begin position="648"/>
        <end position="658"/>
    </location>
</feature>
<comment type="caution">
    <text evidence="3">The sequence shown here is derived from an EMBL/GenBank/DDBJ whole genome shotgun (WGS) entry which is preliminary data.</text>
</comment>
<evidence type="ECO:0000256" key="1">
    <source>
        <dbReference type="SAM" id="MobiDB-lite"/>
    </source>
</evidence>
<evidence type="ECO:0000256" key="2">
    <source>
        <dbReference type="SAM" id="Phobius"/>
    </source>
</evidence>
<evidence type="ECO:0000313" key="3">
    <source>
        <dbReference type="EMBL" id="GIQ80343.1"/>
    </source>
</evidence>
<keyword evidence="4" id="KW-1185">Reference proteome</keyword>